<proteinExistence type="predicted"/>
<dbReference type="CDD" id="cd07377">
    <property type="entry name" value="WHTH_GntR"/>
    <property type="match status" value="1"/>
</dbReference>
<dbReference type="Gene3D" id="1.20.120.530">
    <property type="entry name" value="GntR ligand-binding domain-like"/>
    <property type="match status" value="1"/>
</dbReference>
<dbReference type="InterPro" id="IPR036390">
    <property type="entry name" value="WH_DNA-bd_sf"/>
</dbReference>
<dbReference type="GO" id="GO:0003700">
    <property type="term" value="F:DNA-binding transcription factor activity"/>
    <property type="evidence" value="ECO:0007669"/>
    <property type="project" value="InterPro"/>
</dbReference>
<dbReference type="InterPro" id="IPR011711">
    <property type="entry name" value="GntR_C"/>
</dbReference>
<dbReference type="EMBL" id="CP013987">
    <property type="protein sequence ID" value="ALZ84262.1"/>
    <property type="molecule type" value="Genomic_DNA"/>
</dbReference>
<dbReference type="InterPro" id="IPR000524">
    <property type="entry name" value="Tscrpt_reg_HTH_GntR"/>
</dbReference>
<evidence type="ECO:0000259" key="7">
    <source>
        <dbReference type="PROSITE" id="PS50949"/>
    </source>
</evidence>
<dbReference type="PANTHER" id="PTHR43537">
    <property type="entry name" value="TRANSCRIPTIONAL REGULATOR, GNTR FAMILY"/>
    <property type="match status" value="1"/>
</dbReference>
<dbReference type="SMART" id="SM00345">
    <property type="entry name" value="HTH_GNTR"/>
    <property type="match status" value="1"/>
</dbReference>
<name>A0A0U4W358_9PSED</name>
<dbReference type="SMART" id="SM00895">
    <property type="entry name" value="FCD"/>
    <property type="match status" value="1"/>
</dbReference>
<evidence type="ECO:0000256" key="3">
    <source>
        <dbReference type="ARBA" id="ARBA00023125"/>
    </source>
</evidence>
<dbReference type="Pfam" id="PF07729">
    <property type="entry name" value="FCD"/>
    <property type="match status" value="1"/>
</dbReference>
<feature type="domain" description="HTH gntR-type" evidence="7">
    <location>
        <begin position="9"/>
        <end position="77"/>
    </location>
</feature>
<dbReference type="Proteomes" id="UP000064137">
    <property type="component" value="Chromosome"/>
</dbReference>
<evidence type="ECO:0000256" key="6">
    <source>
        <dbReference type="ARBA" id="ARBA00039592"/>
    </source>
</evidence>
<evidence type="ECO:0000256" key="1">
    <source>
        <dbReference type="ARBA" id="ARBA00022491"/>
    </source>
</evidence>
<dbReference type="PANTHER" id="PTHR43537:SF34">
    <property type="entry name" value="PYRUVATE DEHYDROGENASE COMPLEX REPRESSOR"/>
    <property type="match status" value="1"/>
</dbReference>
<keyword evidence="3" id="KW-0238">DNA-binding</keyword>
<dbReference type="OrthoDB" id="5450856at2"/>
<gene>
    <name evidence="8" type="primary">pdhR</name>
    <name evidence="8" type="ORF">APT59_08595</name>
</gene>
<dbReference type="PRINTS" id="PR00035">
    <property type="entry name" value="HTHGNTR"/>
</dbReference>
<dbReference type="RefSeq" id="WP_059314462.1">
    <property type="nucleotide sequence ID" value="NZ_CP013987.1"/>
</dbReference>
<evidence type="ECO:0000256" key="4">
    <source>
        <dbReference type="ARBA" id="ARBA00023163"/>
    </source>
</evidence>
<dbReference type="Pfam" id="PF00392">
    <property type="entry name" value="GntR"/>
    <property type="match status" value="1"/>
</dbReference>
<dbReference type="InterPro" id="IPR036388">
    <property type="entry name" value="WH-like_DNA-bd_sf"/>
</dbReference>
<dbReference type="AlphaFoldDB" id="A0A0U4W358"/>
<dbReference type="GO" id="GO:0003677">
    <property type="term" value="F:DNA binding"/>
    <property type="evidence" value="ECO:0007669"/>
    <property type="project" value="UniProtKB-KW"/>
</dbReference>
<evidence type="ECO:0000313" key="9">
    <source>
        <dbReference type="Proteomes" id="UP000064137"/>
    </source>
</evidence>
<evidence type="ECO:0000256" key="5">
    <source>
        <dbReference type="ARBA" id="ARBA00037357"/>
    </source>
</evidence>
<keyword evidence="2" id="KW-0805">Transcription regulation</keyword>
<dbReference type="SUPFAM" id="SSF46785">
    <property type="entry name" value="Winged helix' DNA-binding domain"/>
    <property type="match status" value="1"/>
</dbReference>
<dbReference type="SUPFAM" id="SSF48008">
    <property type="entry name" value="GntR ligand-binding domain-like"/>
    <property type="match status" value="1"/>
</dbReference>
<comment type="function">
    <text evidence="5">Transcriptional repressor for the pyruvate dehydrogenase complex genes aceEF and lpd.</text>
</comment>
<keyword evidence="4" id="KW-0804">Transcription</keyword>
<protein>
    <recommendedName>
        <fullName evidence="6">Pyruvate dehydrogenase complex repressor</fullName>
    </recommendedName>
</protein>
<reference evidence="8 9" key="1">
    <citation type="submission" date="2016-01" db="EMBL/GenBank/DDBJ databases">
        <title>Annotation of Pseudomonas oryzihabitans USDA-ARS-USMARC-56511.</title>
        <authorList>
            <person name="Harhay G.P."/>
            <person name="Harhay D.M."/>
            <person name="Smith T.P.L."/>
            <person name="Bono J.L."/>
            <person name="Heaton M.P."/>
            <person name="Clawson M.L."/>
            <person name="Chitko-Mckown C.G."/>
            <person name="Capik S.F."/>
            <person name="DeDonder K.D."/>
            <person name="Apley M.D."/>
            <person name="Lubbers B.V."/>
            <person name="White B.J."/>
            <person name="Larson R.L."/>
        </authorList>
    </citation>
    <scope>NUCLEOTIDE SEQUENCE [LARGE SCALE GENOMIC DNA]</scope>
    <source>
        <strain evidence="8 9">USDA-ARS-USMARC-56511</strain>
    </source>
</reference>
<dbReference type="KEGG" id="por:APT59_08595"/>
<evidence type="ECO:0000256" key="2">
    <source>
        <dbReference type="ARBA" id="ARBA00023015"/>
    </source>
</evidence>
<dbReference type="Gene3D" id="1.10.10.10">
    <property type="entry name" value="Winged helix-like DNA-binding domain superfamily/Winged helix DNA-binding domain"/>
    <property type="match status" value="1"/>
</dbReference>
<evidence type="ECO:0000313" key="8">
    <source>
        <dbReference type="EMBL" id="ALZ84262.1"/>
    </source>
</evidence>
<dbReference type="InterPro" id="IPR008920">
    <property type="entry name" value="TF_FadR/GntR_C"/>
</dbReference>
<sequence length="255" mass="28845">MGFEPVKQRRLSDDIVKHLEALIAEGSLRPGERLPAERALAERFGVSRPSLREAIQKLVARGLLLSRQGGGTYVTEALNSAFTDPLLPLLESREETRRDLLEFRHTLESACAYYAAQRATEPDLARLKLAWERLEDCYGRRETLTREEEGEADAAFHLAIAEASHNAVYLHSIRSLFELLRHHMVTNIGGMHAQRGETRDRLLEQHRVLYQAIVAGEAERAREAASCHLDYVREVLEEAGAMAGRLARAKRRDEL</sequence>
<accession>A0A0U4W358</accession>
<keyword evidence="1" id="KW-0678">Repressor</keyword>
<dbReference type="PROSITE" id="PS50949">
    <property type="entry name" value="HTH_GNTR"/>
    <property type="match status" value="1"/>
</dbReference>
<organism evidence="8 9">
    <name type="scientific">Pseudomonas oryzihabitans</name>
    <dbReference type="NCBI Taxonomy" id="47885"/>
    <lineage>
        <taxon>Bacteria</taxon>
        <taxon>Pseudomonadati</taxon>
        <taxon>Pseudomonadota</taxon>
        <taxon>Gammaproteobacteria</taxon>
        <taxon>Pseudomonadales</taxon>
        <taxon>Pseudomonadaceae</taxon>
        <taxon>Pseudomonas</taxon>
    </lineage>
</organism>